<evidence type="ECO:0000256" key="2">
    <source>
        <dbReference type="SAM" id="MobiDB-lite"/>
    </source>
</evidence>
<dbReference type="Proteomes" id="UP000033072">
    <property type="component" value="Chromosome"/>
</dbReference>
<protein>
    <recommendedName>
        <fullName evidence="3">PGF-CTERM archaeal protein-sorting signal domain-containing protein</fullName>
    </recommendedName>
</protein>
<keyword evidence="1" id="KW-0732">Signal</keyword>
<dbReference type="GeneID" id="24805311"/>
<dbReference type="Pfam" id="PF18204">
    <property type="entry name" value="PGF-CTERM"/>
    <property type="match status" value="1"/>
</dbReference>
<dbReference type="OrthoDB" id="137958at2157"/>
<feature type="compositionally biased region" description="Acidic residues" evidence="2">
    <location>
        <begin position="112"/>
        <end position="135"/>
    </location>
</feature>
<dbReference type="InterPro" id="IPR026371">
    <property type="entry name" value="PGF_CTERM"/>
</dbReference>
<evidence type="ECO:0000256" key="1">
    <source>
        <dbReference type="ARBA" id="ARBA00022729"/>
    </source>
</evidence>
<evidence type="ECO:0000313" key="4">
    <source>
        <dbReference type="EMBL" id="AKB73881.1"/>
    </source>
</evidence>
<keyword evidence="5" id="KW-1185">Reference proteome</keyword>
<sequence length="162" mass="17490">MITLKGPAESLNVDGVFEVGENWTYTGNYTVTQEDINSNRGGDGFINNTATVDCDELGQESDSVAIHISSSFESSHNGGSGGTGSARIIPKSTENVEVNKNVTEIRPVENTGDIEENTGNEVADVEQETEQETEQEENKSAPGFEIICGIVGLLGIFLYRRR</sequence>
<dbReference type="PATRIC" id="fig|1434111.4.peg.779"/>
<accession>A0A0E3S1F6</accession>
<feature type="region of interest" description="Disordered" evidence="2">
    <location>
        <begin position="110"/>
        <end position="140"/>
    </location>
</feature>
<name>A0A0E3S1F6_9EURY</name>
<gene>
    <name evidence="4" type="ORF">MSLAZ_0620</name>
</gene>
<proteinExistence type="predicted"/>
<dbReference type="EMBL" id="CP009515">
    <property type="protein sequence ID" value="AKB73881.1"/>
    <property type="molecule type" value="Genomic_DNA"/>
</dbReference>
<organism evidence="4 5">
    <name type="scientific">Methanosarcina lacustris Z-7289</name>
    <dbReference type="NCBI Taxonomy" id="1434111"/>
    <lineage>
        <taxon>Archaea</taxon>
        <taxon>Methanobacteriati</taxon>
        <taxon>Methanobacteriota</taxon>
        <taxon>Stenosarchaea group</taxon>
        <taxon>Methanomicrobia</taxon>
        <taxon>Methanosarcinales</taxon>
        <taxon>Methanosarcinaceae</taxon>
        <taxon>Methanosarcina</taxon>
    </lineage>
</organism>
<evidence type="ECO:0000313" key="5">
    <source>
        <dbReference type="Proteomes" id="UP000033072"/>
    </source>
</evidence>
<dbReference type="HOGENOM" id="CLU_1631665_0_0_2"/>
<reference evidence="4 5" key="1">
    <citation type="submission" date="2014-07" db="EMBL/GenBank/DDBJ databases">
        <title>Methanogenic archaea and the global carbon cycle.</title>
        <authorList>
            <person name="Henriksen J.R."/>
            <person name="Luke J."/>
            <person name="Reinhart S."/>
            <person name="Benedict M.N."/>
            <person name="Youngblut N.D."/>
            <person name="Metcalf M.E."/>
            <person name="Whitaker R.J."/>
            <person name="Metcalf W.W."/>
        </authorList>
    </citation>
    <scope>NUCLEOTIDE SEQUENCE [LARGE SCALE GENOMIC DNA]</scope>
    <source>
        <strain evidence="4 5">Z-7289</strain>
    </source>
</reference>
<dbReference type="KEGG" id="mls:MSLAZ_0620"/>
<dbReference type="RefSeq" id="WP_048124686.1">
    <property type="nucleotide sequence ID" value="NZ_CP009515.1"/>
</dbReference>
<feature type="domain" description="PGF-CTERM archaeal protein-sorting signal" evidence="3">
    <location>
        <begin position="142"/>
        <end position="162"/>
    </location>
</feature>
<feature type="region of interest" description="Disordered" evidence="2">
    <location>
        <begin position="68"/>
        <end position="93"/>
    </location>
</feature>
<evidence type="ECO:0000259" key="3">
    <source>
        <dbReference type="Pfam" id="PF18204"/>
    </source>
</evidence>
<dbReference type="STRING" id="1434111.MSLAZ_0620"/>
<dbReference type="AlphaFoldDB" id="A0A0E3S1F6"/>